<evidence type="ECO:0000313" key="1">
    <source>
        <dbReference type="Proteomes" id="UP000887574"/>
    </source>
</evidence>
<dbReference type="Proteomes" id="UP000887574">
    <property type="component" value="Unplaced"/>
</dbReference>
<reference evidence="2" key="1">
    <citation type="submission" date="2022-11" db="UniProtKB">
        <authorList>
            <consortium name="WormBaseParasite"/>
        </authorList>
    </citation>
    <scope>IDENTIFICATION</scope>
</reference>
<evidence type="ECO:0000313" key="2">
    <source>
        <dbReference type="WBParaSite" id="jg5430"/>
    </source>
</evidence>
<dbReference type="WBParaSite" id="jg5430">
    <property type="protein sequence ID" value="jg5430"/>
    <property type="gene ID" value="jg5430"/>
</dbReference>
<protein>
    <submittedName>
        <fullName evidence="2">Uncharacterized protein</fullName>
    </submittedName>
</protein>
<accession>A0A915EF56</accession>
<name>A0A915EF56_9BILA</name>
<keyword evidence="1" id="KW-1185">Reference proteome</keyword>
<sequence>MLSHLEQLEDSLPDENLIFQQDNDPNTRPILLRNGSRTTASMLCNGLLSRRLESDREFVVRDRKKTWWA</sequence>
<proteinExistence type="predicted"/>
<organism evidence="1 2">
    <name type="scientific">Ditylenchus dipsaci</name>
    <dbReference type="NCBI Taxonomy" id="166011"/>
    <lineage>
        <taxon>Eukaryota</taxon>
        <taxon>Metazoa</taxon>
        <taxon>Ecdysozoa</taxon>
        <taxon>Nematoda</taxon>
        <taxon>Chromadorea</taxon>
        <taxon>Rhabditida</taxon>
        <taxon>Tylenchina</taxon>
        <taxon>Tylenchomorpha</taxon>
        <taxon>Sphaerularioidea</taxon>
        <taxon>Anguinidae</taxon>
        <taxon>Anguininae</taxon>
        <taxon>Ditylenchus</taxon>
    </lineage>
</organism>
<dbReference type="AlphaFoldDB" id="A0A915EF56"/>